<organism evidence="1">
    <name type="scientific">uncultured Caudovirales phage</name>
    <dbReference type="NCBI Taxonomy" id="2100421"/>
    <lineage>
        <taxon>Viruses</taxon>
        <taxon>Duplodnaviria</taxon>
        <taxon>Heunggongvirae</taxon>
        <taxon>Uroviricota</taxon>
        <taxon>Caudoviricetes</taxon>
        <taxon>Peduoviridae</taxon>
        <taxon>Maltschvirus</taxon>
        <taxon>Maltschvirus maltsch</taxon>
    </lineage>
</organism>
<evidence type="ECO:0000313" key="4">
    <source>
        <dbReference type="EMBL" id="CAB4221262.1"/>
    </source>
</evidence>
<protein>
    <submittedName>
        <fullName evidence="1">Uncharacterized protein</fullName>
    </submittedName>
</protein>
<dbReference type="EMBL" id="LR797099">
    <property type="protein sequence ID" value="CAB4186987.1"/>
    <property type="molecule type" value="Genomic_DNA"/>
</dbReference>
<evidence type="ECO:0000313" key="2">
    <source>
        <dbReference type="EMBL" id="CAB4165783.1"/>
    </source>
</evidence>
<accession>A0A6J5NY50</accession>
<dbReference type="EMBL" id="LR796776">
    <property type="protein sequence ID" value="CAB4165783.1"/>
    <property type="molecule type" value="Genomic_DNA"/>
</dbReference>
<proteinExistence type="predicted"/>
<evidence type="ECO:0000313" key="3">
    <source>
        <dbReference type="EMBL" id="CAB4186987.1"/>
    </source>
</evidence>
<sequence>MVVRAHPGEQITLNVVSVLGGIDVMGAWDLCKVFVRVRFSHPPTIIVLVNVEQHSYNHAG</sequence>
<dbReference type="EMBL" id="LR796758">
    <property type="protein sequence ID" value="CAB4163977.1"/>
    <property type="molecule type" value="Genomic_DNA"/>
</dbReference>
<gene>
    <name evidence="3" type="ORF">UFOVP1146_333</name>
    <name evidence="4" type="ORF">UFOVP1638_232</name>
    <name evidence="1" type="ORF">UFOVP812_246</name>
    <name evidence="2" type="ORF">UFOVP818_319</name>
</gene>
<reference evidence="1" key="1">
    <citation type="submission" date="2020-04" db="EMBL/GenBank/DDBJ databases">
        <authorList>
            <person name="Chiriac C."/>
            <person name="Salcher M."/>
            <person name="Ghai R."/>
            <person name="Kavagutti S V."/>
        </authorList>
    </citation>
    <scope>NUCLEOTIDE SEQUENCE</scope>
</reference>
<dbReference type="EMBL" id="LR797502">
    <property type="protein sequence ID" value="CAB4221262.1"/>
    <property type="molecule type" value="Genomic_DNA"/>
</dbReference>
<name>A0A6J5NY50_9CAUD</name>
<evidence type="ECO:0000313" key="1">
    <source>
        <dbReference type="EMBL" id="CAB4163977.1"/>
    </source>
</evidence>